<proteinExistence type="predicted"/>
<organism evidence="1 2">
    <name type="scientific">Aeromonas phage LAh10</name>
    <dbReference type="NCBI Taxonomy" id="2591025"/>
    <lineage>
        <taxon>Viruses</taxon>
        <taxon>Duplodnaviria</taxon>
        <taxon>Heunggongvirae</taxon>
        <taxon>Uroviricota</taxon>
        <taxon>Caudoviricetes</taxon>
        <taxon>Chimalliviridae</taxon>
        <taxon>Ludhianavirus</taxon>
        <taxon>Ludhianavirus LAh10</taxon>
    </lineage>
</organism>
<accession>A0A514A1P3</accession>
<reference evidence="1 2" key="1">
    <citation type="submission" date="2019-04" db="EMBL/GenBank/DDBJ databases">
        <title>Novel bacteriophages capable of disrupting biofilms from clinical strains of Aeromonas hydrophila with intrinsic antibiotic resistance.</title>
        <authorList>
            <person name="Kabwe M."/>
            <person name="Brown T.L."/>
            <person name="Speirs L."/>
            <person name="Ku H."/>
            <person name="Leach M."/>
            <person name="Chan H.T."/>
            <person name="Petrovski S."/>
            <person name="Lock P."/>
            <person name="Tucci J."/>
        </authorList>
    </citation>
    <scope>NUCLEOTIDE SEQUENCE [LARGE SCALE GENOMIC DNA]</scope>
</reference>
<keyword evidence="2" id="KW-1185">Reference proteome</keyword>
<evidence type="ECO:0000313" key="2">
    <source>
        <dbReference type="Proteomes" id="UP000318420"/>
    </source>
</evidence>
<protein>
    <submittedName>
        <fullName evidence="1">Uncharacterized protein</fullName>
    </submittedName>
</protein>
<name>A0A514A1P3_9CAUD</name>
<gene>
    <name evidence="1" type="ORF">LAh10_105</name>
</gene>
<sequence>MITDKIERSKVIKDPVFSAIKAYVTKRLNEIHLEGDQKKIDLARQRYLGIAPDNVQIEPVKTFANGIMRACFLTRAGAPYFHADALIEKQTLLDIFRDFEIAPTKIKESDLIVKIEDKVVSFGIFYLTDKKEYAIVLNSGKKSIKDVQGLLGDLYWDKLTVSIDNAINASTKRSGSVTPLCVAMQNYVIPVFYAEHVIAAKTKK</sequence>
<evidence type="ECO:0000313" key="1">
    <source>
        <dbReference type="EMBL" id="QDH47142.1"/>
    </source>
</evidence>
<dbReference type="EMBL" id="MK838116">
    <property type="protein sequence ID" value="QDH47142.1"/>
    <property type="molecule type" value="Genomic_DNA"/>
</dbReference>
<dbReference type="Proteomes" id="UP000318420">
    <property type="component" value="Segment"/>
</dbReference>